<dbReference type="AlphaFoldDB" id="A0AAV4LCB9"/>
<protein>
    <recommendedName>
        <fullName evidence="4">Divergent PAP2 family protein</fullName>
    </recommendedName>
</protein>
<evidence type="ECO:0000313" key="2">
    <source>
        <dbReference type="EMBL" id="GIM45303.1"/>
    </source>
</evidence>
<keyword evidence="3" id="KW-1185">Reference proteome</keyword>
<gene>
    <name evidence="2" type="ORF">DNHGIG_08520</name>
</gene>
<dbReference type="PANTHER" id="PTHR31446">
    <property type="entry name" value="ACID PHOSPHATASE/VANADIUM-DEPENDENT HALOPEROXIDASE-RELATED PROTEIN"/>
    <property type="match status" value="1"/>
</dbReference>
<feature type="transmembrane region" description="Helical" evidence="1">
    <location>
        <begin position="67"/>
        <end position="85"/>
    </location>
</feature>
<keyword evidence="1" id="KW-1133">Transmembrane helix</keyword>
<feature type="transmembrane region" description="Helical" evidence="1">
    <location>
        <begin position="6"/>
        <end position="25"/>
    </location>
</feature>
<reference evidence="2" key="1">
    <citation type="journal article" date="2023" name="Int. J. Syst. Evol. Microbiol.">
        <title>Collibacillus ludicampi gen. nov., sp. nov., a new soil bacterium of the family Alicyclobacillaceae.</title>
        <authorList>
            <person name="Jojima T."/>
            <person name="Ioku Y."/>
            <person name="Fukuta Y."/>
            <person name="Shirasaka N."/>
            <person name="Matsumura Y."/>
            <person name="Mori M."/>
        </authorList>
    </citation>
    <scope>NUCLEOTIDE SEQUENCE</scope>
    <source>
        <strain evidence="2">TP075</strain>
    </source>
</reference>
<evidence type="ECO:0000313" key="3">
    <source>
        <dbReference type="Proteomes" id="UP001057291"/>
    </source>
</evidence>
<sequence length="146" mass="16145">MCMRHLPLYSAIIAMIFAQILKVFIQRGRVKYWDWNLLFQTGGMPSSHSAMVSALAVKMLLLYGWGSPWFAVSFIFAIIVMYDAIGVRRQAGEMAVILEECIYGAATDALIKNTAATGLRHWRRKGHTPLEVVGGAILGTGIALLM</sequence>
<dbReference type="InterPro" id="IPR003832">
    <property type="entry name" value="DUF212"/>
</dbReference>
<organism evidence="2 3">
    <name type="scientific">Collibacillus ludicampi</name>
    <dbReference type="NCBI Taxonomy" id="2771369"/>
    <lineage>
        <taxon>Bacteria</taxon>
        <taxon>Bacillati</taxon>
        <taxon>Bacillota</taxon>
        <taxon>Bacilli</taxon>
        <taxon>Bacillales</taxon>
        <taxon>Alicyclobacillaceae</taxon>
        <taxon>Collibacillus</taxon>
    </lineage>
</organism>
<accession>A0AAV4LCB9</accession>
<dbReference type="InterPro" id="IPR036938">
    <property type="entry name" value="PAP2/HPO_sf"/>
</dbReference>
<dbReference type="Pfam" id="PF02681">
    <property type="entry name" value="DUF212"/>
    <property type="match status" value="1"/>
</dbReference>
<dbReference type="SUPFAM" id="SSF48317">
    <property type="entry name" value="Acid phosphatase/Vanadium-dependent haloperoxidase"/>
    <property type="match status" value="1"/>
</dbReference>
<keyword evidence="1" id="KW-0812">Transmembrane</keyword>
<dbReference type="PANTHER" id="PTHR31446:SF29">
    <property type="entry name" value="ACID PHOSPHATASE_VANADIUM-DEPENDENT HALOPEROXIDASE-RELATED PROTEIN"/>
    <property type="match status" value="1"/>
</dbReference>
<dbReference type="EMBL" id="BOQE01000001">
    <property type="protein sequence ID" value="GIM45303.1"/>
    <property type="molecule type" value="Genomic_DNA"/>
</dbReference>
<keyword evidence="1" id="KW-0472">Membrane</keyword>
<evidence type="ECO:0000256" key="1">
    <source>
        <dbReference type="SAM" id="Phobius"/>
    </source>
</evidence>
<comment type="caution">
    <text evidence="2">The sequence shown here is derived from an EMBL/GenBank/DDBJ whole genome shotgun (WGS) entry which is preliminary data.</text>
</comment>
<evidence type="ECO:0008006" key="4">
    <source>
        <dbReference type="Google" id="ProtNLM"/>
    </source>
</evidence>
<dbReference type="Proteomes" id="UP001057291">
    <property type="component" value="Unassembled WGS sequence"/>
</dbReference>
<proteinExistence type="predicted"/>
<name>A0AAV4LCB9_9BACL</name>